<evidence type="ECO:0000256" key="6">
    <source>
        <dbReference type="SAM" id="MobiDB-lite"/>
    </source>
</evidence>
<comment type="subcellular location">
    <subcellularLocation>
        <location evidence="1">Cell membrane</location>
        <topology evidence="1">Multi-pass membrane protein</topology>
    </subcellularLocation>
</comment>
<evidence type="ECO:0000256" key="5">
    <source>
        <dbReference type="ARBA" id="ARBA00023136"/>
    </source>
</evidence>
<feature type="transmembrane region" description="Helical" evidence="7">
    <location>
        <begin position="187"/>
        <end position="206"/>
    </location>
</feature>
<keyword evidence="3 7" id="KW-0812">Transmembrane</keyword>
<keyword evidence="5 7" id="KW-0472">Membrane</keyword>
<sequence>MSTPAAPTDLPPLSWGQAAKRAAVEFKRDNLSDWAAALTYYSVLSIFPAMLVVVSLVGLGGTSVSQDLIDNLGGLAPGAVKDVLVGALTQLQGNRGGAGVVALAGLAAAVWSASGYVGAFMRASNVVYDIPEGRPIWKTLPIRVGVTLVTLVLLSASAIAVVVSGPLARKAGDLLGLGSAAVTAWNIAKWPVLLIIVSFLFALLYWASPNAKRGFRWVTPGGVLAIVLWLVASAVFALYVAGFASYNKTYGSLAGVIVFLVWLWITNLAILLGAEMNAELERSRAIAAGRAGGEPYVEFRDTRAFDEQERREAGLDDETGRDGGAAGRQEKEIPVTGRSPGNHGSPNREPRE</sequence>
<dbReference type="Proteomes" id="UP001049518">
    <property type="component" value="Chromosome"/>
</dbReference>
<reference evidence="8" key="1">
    <citation type="submission" date="2020-07" db="EMBL/GenBank/DDBJ databases">
        <authorList>
            <person name="Tarantini F.S."/>
            <person name="Hong K.W."/>
            <person name="Chan K.G."/>
        </authorList>
    </citation>
    <scope>NUCLEOTIDE SEQUENCE</scope>
    <source>
        <strain evidence="8">32-07</strain>
    </source>
</reference>
<dbReference type="NCBIfam" id="TIGR00765">
    <property type="entry name" value="yihY_not_rbn"/>
    <property type="match status" value="1"/>
</dbReference>
<feature type="transmembrane region" description="Helical" evidence="7">
    <location>
        <begin position="38"/>
        <end position="59"/>
    </location>
</feature>
<dbReference type="InterPro" id="IPR017039">
    <property type="entry name" value="Virul_fac_BrkB"/>
</dbReference>
<gene>
    <name evidence="8" type="ORF">AGRA3207_000220</name>
</gene>
<dbReference type="PANTHER" id="PTHR30213">
    <property type="entry name" value="INNER MEMBRANE PROTEIN YHJD"/>
    <property type="match status" value="1"/>
</dbReference>
<organism evidence="8 9">
    <name type="scientific">Actinomadura graeca</name>
    <dbReference type="NCBI Taxonomy" id="2750812"/>
    <lineage>
        <taxon>Bacteria</taxon>
        <taxon>Bacillati</taxon>
        <taxon>Actinomycetota</taxon>
        <taxon>Actinomycetes</taxon>
        <taxon>Streptosporangiales</taxon>
        <taxon>Thermomonosporaceae</taxon>
        <taxon>Actinomadura</taxon>
    </lineage>
</organism>
<feature type="region of interest" description="Disordered" evidence="6">
    <location>
        <begin position="301"/>
        <end position="352"/>
    </location>
</feature>
<evidence type="ECO:0000256" key="7">
    <source>
        <dbReference type="SAM" id="Phobius"/>
    </source>
</evidence>
<name>A0ABX8QLX0_9ACTN</name>
<dbReference type="PANTHER" id="PTHR30213:SF0">
    <property type="entry name" value="UPF0761 MEMBRANE PROTEIN YIHY"/>
    <property type="match status" value="1"/>
</dbReference>
<keyword evidence="9" id="KW-1185">Reference proteome</keyword>
<dbReference type="RefSeq" id="WP_231332673.1">
    <property type="nucleotide sequence ID" value="NZ_CP059572.1"/>
</dbReference>
<dbReference type="Pfam" id="PF03631">
    <property type="entry name" value="Virul_fac_BrkB"/>
    <property type="match status" value="1"/>
</dbReference>
<evidence type="ECO:0000256" key="2">
    <source>
        <dbReference type="ARBA" id="ARBA00022475"/>
    </source>
</evidence>
<accession>A0ABX8QLX0</accession>
<feature type="transmembrane region" description="Helical" evidence="7">
    <location>
        <begin position="98"/>
        <end position="121"/>
    </location>
</feature>
<evidence type="ECO:0000313" key="8">
    <source>
        <dbReference type="EMBL" id="QXJ19656.1"/>
    </source>
</evidence>
<keyword evidence="2" id="KW-1003">Cell membrane</keyword>
<protein>
    <submittedName>
        <fullName evidence="8">YihY/virulence factor BrkB family protein</fullName>
    </submittedName>
</protein>
<dbReference type="EMBL" id="CP059572">
    <property type="protein sequence ID" value="QXJ19656.1"/>
    <property type="molecule type" value="Genomic_DNA"/>
</dbReference>
<evidence type="ECO:0000256" key="3">
    <source>
        <dbReference type="ARBA" id="ARBA00022692"/>
    </source>
</evidence>
<feature type="transmembrane region" description="Helical" evidence="7">
    <location>
        <begin position="218"/>
        <end position="241"/>
    </location>
</feature>
<proteinExistence type="predicted"/>
<feature type="compositionally biased region" description="Basic and acidic residues" evidence="6">
    <location>
        <begin position="301"/>
        <end position="321"/>
    </location>
</feature>
<evidence type="ECO:0000313" key="9">
    <source>
        <dbReference type="Proteomes" id="UP001049518"/>
    </source>
</evidence>
<evidence type="ECO:0000256" key="4">
    <source>
        <dbReference type="ARBA" id="ARBA00022989"/>
    </source>
</evidence>
<evidence type="ECO:0000256" key="1">
    <source>
        <dbReference type="ARBA" id="ARBA00004651"/>
    </source>
</evidence>
<keyword evidence="4 7" id="KW-1133">Transmembrane helix</keyword>
<feature type="transmembrane region" description="Helical" evidence="7">
    <location>
        <begin position="142"/>
        <end position="167"/>
    </location>
</feature>
<feature type="transmembrane region" description="Helical" evidence="7">
    <location>
        <begin position="253"/>
        <end position="274"/>
    </location>
</feature>